<evidence type="ECO:0000256" key="1">
    <source>
        <dbReference type="SAM" id="Phobius"/>
    </source>
</evidence>
<feature type="transmembrane region" description="Helical" evidence="1">
    <location>
        <begin position="31"/>
        <end position="56"/>
    </location>
</feature>
<reference evidence="2 3" key="1">
    <citation type="submission" date="2023-04" db="EMBL/GenBank/DDBJ databases">
        <title>Draft genome sequence of Saccharopolyspora sp. TS4A08 isolated from sweet potato rhizospheric soil.</title>
        <authorList>
            <person name="Suksaard P."/>
            <person name="Duangmal K."/>
        </authorList>
    </citation>
    <scope>NUCLEOTIDE SEQUENCE [LARGE SCALE GENOMIC DNA]</scope>
    <source>
        <strain evidence="2 3">TS4A08</strain>
    </source>
</reference>
<feature type="transmembrane region" description="Helical" evidence="1">
    <location>
        <begin position="68"/>
        <end position="88"/>
    </location>
</feature>
<name>A0ABT6PMI7_9PSEU</name>
<sequence length="215" mass="22391">MTATEKPTDVKQALVDGVGGPMGMLYTALPVVVFVTAVPFLPLMVAIGVALAAALVLTGVRVLRGERLSSALGGVIAIAAAGGVAALTGSAKDFFLIGIWASLAGAVVVLASMLVGRPLTGVIWSLFHGGGNTWRRNRSALRAHYLASLAVLAVFAARFVVKEWLYLEDATGWLAFAKIAMGTPLTALAALVVLWAFRHTTKVVESMASPPQPVR</sequence>
<keyword evidence="3" id="KW-1185">Reference proteome</keyword>
<dbReference type="EMBL" id="JASAOF010000004">
    <property type="protein sequence ID" value="MDI2028868.1"/>
    <property type="molecule type" value="Genomic_DNA"/>
</dbReference>
<proteinExistence type="predicted"/>
<keyword evidence="1" id="KW-0812">Transmembrane</keyword>
<evidence type="ECO:0000313" key="3">
    <source>
        <dbReference type="Proteomes" id="UP001237595"/>
    </source>
</evidence>
<organism evidence="2 3">
    <name type="scientific">Saccharopolyspora ipomoeae</name>
    <dbReference type="NCBI Taxonomy" id="3042027"/>
    <lineage>
        <taxon>Bacteria</taxon>
        <taxon>Bacillati</taxon>
        <taxon>Actinomycetota</taxon>
        <taxon>Actinomycetes</taxon>
        <taxon>Pseudonocardiales</taxon>
        <taxon>Pseudonocardiaceae</taxon>
        <taxon>Saccharopolyspora</taxon>
    </lineage>
</organism>
<keyword evidence="1" id="KW-1133">Transmembrane helix</keyword>
<dbReference type="Pfam" id="PF11361">
    <property type="entry name" value="DUF3159"/>
    <property type="match status" value="1"/>
</dbReference>
<protein>
    <submittedName>
        <fullName evidence="2">DUF3159 domain-containing protein</fullName>
    </submittedName>
</protein>
<gene>
    <name evidence="2" type="ORF">QFW96_09610</name>
</gene>
<feature type="transmembrane region" description="Helical" evidence="1">
    <location>
        <begin position="94"/>
        <end position="115"/>
    </location>
</feature>
<dbReference type="InterPro" id="IPR016566">
    <property type="entry name" value="UCP010219"/>
</dbReference>
<accession>A0ABT6PMI7</accession>
<dbReference type="RefSeq" id="WP_281455233.1">
    <property type="nucleotide sequence ID" value="NZ_JASAOF010000004.1"/>
</dbReference>
<feature type="transmembrane region" description="Helical" evidence="1">
    <location>
        <begin position="143"/>
        <end position="161"/>
    </location>
</feature>
<feature type="transmembrane region" description="Helical" evidence="1">
    <location>
        <begin position="173"/>
        <end position="197"/>
    </location>
</feature>
<evidence type="ECO:0000313" key="2">
    <source>
        <dbReference type="EMBL" id="MDI2028868.1"/>
    </source>
</evidence>
<keyword evidence="1" id="KW-0472">Membrane</keyword>
<dbReference type="Proteomes" id="UP001237595">
    <property type="component" value="Unassembled WGS sequence"/>
</dbReference>
<comment type="caution">
    <text evidence="2">The sequence shown here is derived from an EMBL/GenBank/DDBJ whole genome shotgun (WGS) entry which is preliminary data.</text>
</comment>